<comment type="similarity">
    <text evidence="5 6">Belongs to the class I-like SAM-binding methyltransferase superfamily. C5-methyltransferase family.</text>
</comment>
<evidence type="ECO:0000313" key="8">
    <source>
        <dbReference type="EMBL" id="SDB96698.1"/>
    </source>
</evidence>
<name>A0A1G6HRB5_9BACI</name>
<dbReference type="GO" id="GO:0009307">
    <property type="term" value="P:DNA restriction-modification system"/>
    <property type="evidence" value="ECO:0007669"/>
    <property type="project" value="UniProtKB-KW"/>
</dbReference>
<keyword evidence="1 5" id="KW-0489">Methyltransferase</keyword>
<dbReference type="InterPro" id="IPR029063">
    <property type="entry name" value="SAM-dependent_MTases_sf"/>
</dbReference>
<dbReference type="GO" id="GO:0032259">
    <property type="term" value="P:methylation"/>
    <property type="evidence" value="ECO:0007669"/>
    <property type="project" value="UniProtKB-KW"/>
</dbReference>
<evidence type="ECO:0000256" key="2">
    <source>
        <dbReference type="ARBA" id="ARBA00022679"/>
    </source>
</evidence>
<evidence type="ECO:0000313" key="9">
    <source>
        <dbReference type="Proteomes" id="UP000242662"/>
    </source>
</evidence>
<evidence type="ECO:0000256" key="5">
    <source>
        <dbReference type="PROSITE-ProRule" id="PRU01016"/>
    </source>
</evidence>
<dbReference type="InterPro" id="IPR018117">
    <property type="entry name" value="C5_DNA_meth_AS"/>
</dbReference>
<comment type="catalytic activity">
    <reaction evidence="7">
        <text>a 2'-deoxycytidine in DNA + S-adenosyl-L-methionine = a 5-methyl-2'-deoxycytidine in DNA + S-adenosyl-L-homocysteine + H(+)</text>
        <dbReference type="Rhea" id="RHEA:13681"/>
        <dbReference type="Rhea" id="RHEA-COMP:11369"/>
        <dbReference type="Rhea" id="RHEA-COMP:11370"/>
        <dbReference type="ChEBI" id="CHEBI:15378"/>
        <dbReference type="ChEBI" id="CHEBI:57856"/>
        <dbReference type="ChEBI" id="CHEBI:59789"/>
        <dbReference type="ChEBI" id="CHEBI:85452"/>
        <dbReference type="ChEBI" id="CHEBI:85454"/>
        <dbReference type="EC" id="2.1.1.37"/>
    </reaction>
</comment>
<gene>
    <name evidence="8" type="ORF">SAMN05421737_104136</name>
</gene>
<dbReference type="PRINTS" id="PR00105">
    <property type="entry name" value="C5METTRFRASE"/>
</dbReference>
<proteinExistence type="inferred from homology"/>
<dbReference type="PROSITE" id="PS51679">
    <property type="entry name" value="SAM_MT_C5"/>
    <property type="match status" value="1"/>
</dbReference>
<dbReference type="EC" id="2.1.1.37" evidence="7"/>
<dbReference type="STRING" id="1464122.SAMN05421737_104136"/>
<dbReference type="PANTHER" id="PTHR46098:SF1">
    <property type="entry name" value="TRNA (CYTOSINE(38)-C(5))-METHYLTRANSFERASE"/>
    <property type="match status" value="1"/>
</dbReference>
<feature type="active site" evidence="5">
    <location>
        <position position="72"/>
    </location>
</feature>
<dbReference type="AlphaFoldDB" id="A0A1G6HRB5"/>
<accession>A0A1G6HRB5</accession>
<dbReference type="CDD" id="cd00315">
    <property type="entry name" value="Cyt_C5_DNA_methylase"/>
    <property type="match status" value="1"/>
</dbReference>
<evidence type="ECO:0000256" key="1">
    <source>
        <dbReference type="ARBA" id="ARBA00022603"/>
    </source>
</evidence>
<evidence type="ECO:0000256" key="7">
    <source>
        <dbReference type="RuleBase" id="RU000417"/>
    </source>
</evidence>
<dbReference type="PROSITE" id="PS00094">
    <property type="entry name" value="C5_MTASE_1"/>
    <property type="match status" value="1"/>
</dbReference>
<evidence type="ECO:0000256" key="6">
    <source>
        <dbReference type="RuleBase" id="RU000416"/>
    </source>
</evidence>
<evidence type="ECO:0000256" key="4">
    <source>
        <dbReference type="ARBA" id="ARBA00022747"/>
    </source>
</evidence>
<organism evidence="8 9">
    <name type="scientific">Shouchella lonarensis</name>
    <dbReference type="NCBI Taxonomy" id="1464122"/>
    <lineage>
        <taxon>Bacteria</taxon>
        <taxon>Bacillati</taxon>
        <taxon>Bacillota</taxon>
        <taxon>Bacilli</taxon>
        <taxon>Bacillales</taxon>
        <taxon>Bacillaceae</taxon>
        <taxon>Shouchella</taxon>
    </lineage>
</organism>
<reference evidence="9" key="1">
    <citation type="submission" date="2016-09" db="EMBL/GenBank/DDBJ databases">
        <authorList>
            <person name="Varghese N."/>
            <person name="Submissions S."/>
        </authorList>
    </citation>
    <scope>NUCLEOTIDE SEQUENCE [LARGE SCALE GENOMIC DNA]</scope>
    <source>
        <strain evidence="9">25nlg</strain>
    </source>
</reference>
<dbReference type="SUPFAM" id="SSF53335">
    <property type="entry name" value="S-adenosyl-L-methionine-dependent methyltransferases"/>
    <property type="match status" value="1"/>
</dbReference>
<dbReference type="Proteomes" id="UP000242662">
    <property type="component" value="Unassembled WGS sequence"/>
</dbReference>
<keyword evidence="3 5" id="KW-0949">S-adenosyl-L-methionine</keyword>
<dbReference type="Gene3D" id="3.40.50.150">
    <property type="entry name" value="Vaccinia Virus protein VP39"/>
    <property type="match status" value="1"/>
</dbReference>
<dbReference type="PANTHER" id="PTHR46098">
    <property type="entry name" value="TRNA (CYTOSINE(38)-C(5))-METHYLTRANSFERASE"/>
    <property type="match status" value="1"/>
</dbReference>
<keyword evidence="2 5" id="KW-0808">Transferase</keyword>
<keyword evidence="9" id="KW-1185">Reference proteome</keyword>
<dbReference type="OrthoDB" id="9813719at2"/>
<dbReference type="InterPro" id="IPR050750">
    <property type="entry name" value="C5-MTase"/>
</dbReference>
<dbReference type="InterPro" id="IPR001525">
    <property type="entry name" value="C5_MeTfrase"/>
</dbReference>
<protein>
    <recommendedName>
        <fullName evidence="7">Cytosine-specific methyltransferase</fullName>
        <ecNumber evidence="7">2.1.1.37</ecNumber>
    </recommendedName>
</protein>
<dbReference type="RefSeq" id="WP_090775259.1">
    <property type="nucleotide sequence ID" value="NZ_FMYM01000004.1"/>
</dbReference>
<dbReference type="GO" id="GO:0003886">
    <property type="term" value="F:DNA (cytosine-5-)-methyltransferase activity"/>
    <property type="evidence" value="ECO:0007669"/>
    <property type="project" value="UniProtKB-EC"/>
</dbReference>
<dbReference type="Pfam" id="PF00145">
    <property type="entry name" value="DNA_methylase"/>
    <property type="match status" value="1"/>
</dbReference>
<evidence type="ECO:0000256" key="3">
    <source>
        <dbReference type="ARBA" id="ARBA00022691"/>
    </source>
</evidence>
<dbReference type="EMBL" id="FMYM01000004">
    <property type="protein sequence ID" value="SDB96698.1"/>
    <property type="molecule type" value="Genomic_DNA"/>
</dbReference>
<keyword evidence="4" id="KW-0680">Restriction system</keyword>
<sequence>MFTYIELFAGIGGFRQALDKANGKCVFASEIDKFARKSYTALYGDEHLHGDITKIDAQDVPDHDLLVGGFPCQAFSVAGNRLGFEDTRGTLFFEIVRIAKEKRPKAMLLENVKGLLGHDGGKTMETMILALNDIGYTVDFTILNSKHFGVPQHRERVFIVALRDDLVDHEPWLVKGTNRLAKSKRQLGKIEGLKTFNFDYPTGQEGSARLRDILEEDVGSEYDISEKSKQALIEKLRKREG</sequence>
<dbReference type="NCBIfam" id="TIGR00675">
    <property type="entry name" value="dcm"/>
    <property type="match status" value="1"/>
</dbReference>